<proteinExistence type="inferred from homology"/>
<evidence type="ECO:0000256" key="9">
    <source>
        <dbReference type="SAM" id="Phobius"/>
    </source>
</evidence>
<feature type="transmembrane region" description="Helical" evidence="9">
    <location>
        <begin position="37"/>
        <end position="55"/>
    </location>
</feature>
<feature type="transmembrane region" description="Helical" evidence="9">
    <location>
        <begin position="97"/>
        <end position="114"/>
    </location>
</feature>
<evidence type="ECO:0000256" key="7">
    <source>
        <dbReference type="ARBA" id="ARBA00023136"/>
    </source>
</evidence>
<dbReference type="PANTHER" id="PTHR30574">
    <property type="entry name" value="INNER MEMBRANE PROTEIN YEDE"/>
    <property type="match status" value="1"/>
</dbReference>
<keyword evidence="6 9" id="KW-1133">Transmembrane helix</keyword>
<evidence type="ECO:0000256" key="6">
    <source>
        <dbReference type="ARBA" id="ARBA00022989"/>
    </source>
</evidence>
<reference evidence="11" key="1">
    <citation type="journal article" date="2019" name="Int. J. Syst. Evol. Microbiol.">
        <title>The Global Catalogue of Microorganisms (GCM) 10K type strain sequencing project: providing services to taxonomists for standard genome sequencing and annotation.</title>
        <authorList>
            <consortium name="The Broad Institute Genomics Platform"/>
            <consortium name="The Broad Institute Genome Sequencing Center for Infectious Disease"/>
            <person name="Wu L."/>
            <person name="Ma J."/>
        </authorList>
    </citation>
    <scope>NUCLEOTIDE SEQUENCE [LARGE SCALE GENOMIC DNA]</scope>
    <source>
        <strain evidence="11">KCTC 42424</strain>
    </source>
</reference>
<comment type="caution">
    <text evidence="10">The sequence shown here is derived from an EMBL/GenBank/DDBJ whole genome shotgun (WGS) entry which is preliminary data.</text>
</comment>
<keyword evidence="2" id="KW-0813">Transport</keyword>
<accession>A0ABV7VPV4</accession>
<evidence type="ECO:0000256" key="8">
    <source>
        <dbReference type="ARBA" id="ARBA00035655"/>
    </source>
</evidence>
<feature type="transmembrane region" description="Helical" evidence="9">
    <location>
        <begin position="67"/>
        <end position="85"/>
    </location>
</feature>
<evidence type="ECO:0000256" key="4">
    <source>
        <dbReference type="ARBA" id="ARBA00022519"/>
    </source>
</evidence>
<keyword evidence="5 9" id="KW-0812">Transmembrane</keyword>
<evidence type="ECO:0000256" key="5">
    <source>
        <dbReference type="ARBA" id="ARBA00022692"/>
    </source>
</evidence>
<dbReference type="EMBL" id="JBHRYB010000001">
    <property type="protein sequence ID" value="MFC3678907.1"/>
    <property type="molecule type" value="Genomic_DNA"/>
</dbReference>
<dbReference type="Proteomes" id="UP001595722">
    <property type="component" value="Unassembled WGS sequence"/>
</dbReference>
<evidence type="ECO:0000256" key="3">
    <source>
        <dbReference type="ARBA" id="ARBA00022475"/>
    </source>
</evidence>
<comment type="subcellular location">
    <subcellularLocation>
        <location evidence="1">Cell inner membrane</location>
        <topology evidence="1">Multi-pass membrane protein</topology>
    </subcellularLocation>
</comment>
<comment type="similarity">
    <text evidence="8">Belongs to the TsuA/YedE (TC 9.B.102) family.</text>
</comment>
<dbReference type="Pfam" id="PF04143">
    <property type="entry name" value="Sulf_transp"/>
    <property type="match status" value="1"/>
</dbReference>
<sequence length="156" mass="16389">MDIITSLFPNGMWHYAMGGLLIGAGVSLLYLTTGLQGGASSFFSSTLSFFSRLPYFQSTGQLSSRGWRLIYALGMVLGAALIWQMAGLDIPTTELPAWQLIIGGFIAGFGARLGNGCTSGHGICGVASFDLSSVLAVVVFLSVAILTAQLMTEVLL</sequence>
<name>A0ABV7VPV4_9GAMM</name>
<feature type="transmembrane region" description="Helical" evidence="9">
    <location>
        <begin position="126"/>
        <end position="151"/>
    </location>
</feature>
<gene>
    <name evidence="10" type="ORF">ACFOMG_02115</name>
</gene>
<keyword evidence="4" id="KW-0997">Cell inner membrane</keyword>
<dbReference type="InterPro" id="IPR007272">
    <property type="entry name" value="Sulf_transp_TsuA/YedE"/>
</dbReference>
<evidence type="ECO:0000256" key="2">
    <source>
        <dbReference type="ARBA" id="ARBA00022448"/>
    </source>
</evidence>
<dbReference type="PANTHER" id="PTHR30574:SF1">
    <property type="entry name" value="SULPHUR TRANSPORT DOMAIN-CONTAINING PROTEIN"/>
    <property type="match status" value="1"/>
</dbReference>
<keyword evidence="11" id="KW-1185">Reference proteome</keyword>
<evidence type="ECO:0000313" key="10">
    <source>
        <dbReference type="EMBL" id="MFC3678907.1"/>
    </source>
</evidence>
<evidence type="ECO:0000313" key="11">
    <source>
        <dbReference type="Proteomes" id="UP001595722"/>
    </source>
</evidence>
<feature type="transmembrane region" description="Helical" evidence="9">
    <location>
        <begin position="12"/>
        <end position="31"/>
    </location>
</feature>
<protein>
    <submittedName>
        <fullName evidence="10">YeeE/YedE family protein</fullName>
    </submittedName>
</protein>
<organism evidence="10 11">
    <name type="scientific">Bacterioplanoides pacificum</name>
    <dbReference type="NCBI Taxonomy" id="1171596"/>
    <lineage>
        <taxon>Bacteria</taxon>
        <taxon>Pseudomonadati</taxon>
        <taxon>Pseudomonadota</taxon>
        <taxon>Gammaproteobacteria</taxon>
        <taxon>Oceanospirillales</taxon>
        <taxon>Oceanospirillaceae</taxon>
        <taxon>Bacterioplanoides</taxon>
    </lineage>
</organism>
<evidence type="ECO:0000256" key="1">
    <source>
        <dbReference type="ARBA" id="ARBA00004429"/>
    </source>
</evidence>
<dbReference type="RefSeq" id="WP_376864452.1">
    <property type="nucleotide sequence ID" value="NZ_JBHRYB010000001.1"/>
</dbReference>
<keyword evidence="7 9" id="KW-0472">Membrane</keyword>
<keyword evidence="3" id="KW-1003">Cell membrane</keyword>